<gene>
    <name evidence="1" type="ORF">GO620_016695</name>
</gene>
<reference evidence="1 2" key="1">
    <citation type="submission" date="2020-12" db="EMBL/GenBank/DDBJ databases">
        <title>HMF7856_wgs.fasta genome submission.</title>
        <authorList>
            <person name="Kang H."/>
            <person name="Kim H."/>
            <person name="Joh K."/>
        </authorList>
    </citation>
    <scope>NUCLEOTIDE SEQUENCE [LARGE SCALE GENOMIC DNA]</scope>
    <source>
        <strain evidence="1 2">HMF7856</strain>
    </source>
</reference>
<dbReference type="Proteomes" id="UP000429232">
    <property type="component" value="Chromosome"/>
</dbReference>
<organism evidence="1 2">
    <name type="scientific">Mucilaginibacter ginkgonis</name>
    <dbReference type="NCBI Taxonomy" id="2682091"/>
    <lineage>
        <taxon>Bacteria</taxon>
        <taxon>Pseudomonadati</taxon>
        <taxon>Bacteroidota</taxon>
        <taxon>Sphingobacteriia</taxon>
        <taxon>Sphingobacteriales</taxon>
        <taxon>Sphingobacteriaceae</taxon>
        <taxon>Mucilaginibacter</taxon>
    </lineage>
</organism>
<name>A0A6I4HYW9_9SPHI</name>
<accession>A0A6I4HYW9</accession>
<evidence type="ECO:0000313" key="2">
    <source>
        <dbReference type="Proteomes" id="UP000429232"/>
    </source>
</evidence>
<evidence type="ECO:0000313" key="1">
    <source>
        <dbReference type="EMBL" id="QQL49784.1"/>
    </source>
</evidence>
<dbReference type="EMBL" id="CP066775">
    <property type="protein sequence ID" value="QQL49784.1"/>
    <property type="molecule type" value="Genomic_DNA"/>
</dbReference>
<dbReference type="RefSeq" id="WP_157525063.1">
    <property type="nucleotide sequence ID" value="NZ_CP066775.1"/>
</dbReference>
<keyword evidence="2" id="KW-1185">Reference proteome</keyword>
<sequence>MALVFIGAIYSTLQSVAFIASLIICIPFFSLIISTIYGFYCVYKGFTNKEIDSKFRMYYAIGHLIFLLIIIWLIIDISRMVTA</sequence>
<protein>
    <submittedName>
        <fullName evidence="1">Uncharacterized protein</fullName>
    </submittedName>
</protein>
<dbReference type="KEGG" id="mgik:GO620_016695"/>
<dbReference type="AlphaFoldDB" id="A0A6I4HYW9"/>
<proteinExistence type="predicted"/>